<reference evidence="8" key="1">
    <citation type="submission" date="2021-01" db="UniProtKB">
        <authorList>
            <consortium name="EnsemblPlants"/>
        </authorList>
    </citation>
    <scope>IDENTIFICATION</scope>
</reference>
<keyword evidence="6" id="KW-1133">Transmembrane helix</keyword>
<evidence type="ECO:0000313" key="9">
    <source>
        <dbReference type="Proteomes" id="UP000594263"/>
    </source>
</evidence>
<comment type="similarity">
    <text evidence="2">Belongs to the glycosyltransferase 47 family.</text>
</comment>
<protein>
    <recommendedName>
        <fullName evidence="7">Exostosin GT47 domain-containing protein</fullName>
    </recommendedName>
</protein>
<evidence type="ECO:0000256" key="6">
    <source>
        <dbReference type="SAM" id="Phobius"/>
    </source>
</evidence>
<name>A0A7N0UZ67_KALFE</name>
<keyword evidence="3" id="KW-0328">Glycosyltransferase</keyword>
<evidence type="ECO:0000256" key="3">
    <source>
        <dbReference type="ARBA" id="ARBA00022676"/>
    </source>
</evidence>
<dbReference type="InterPro" id="IPR004263">
    <property type="entry name" value="Exostosin"/>
</dbReference>
<evidence type="ECO:0000256" key="4">
    <source>
        <dbReference type="ARBA" id="ARBA00022968"/>
    </source>
</evidence>
<dbReference type="Proteomes" id="UP000594263">
    <property type="component" value="Unplaced"/>
</dbReference>
<accession>A0A7N0UZ67</accession>
<dbReference type="InterPro" id="IPR040911">
    <property type="entry name" value="Exostosin_GT47"/>
</dbReference>
<dbReference type="AlphaFoldDB" id="A0A7N0UZ67"/>
<dbReference type="PANTHER" id="PTHR11062:SF117">
    <property type="entry name" value="XYLOGLUCAN-SPECIFIC GALACTURONOSYLTRANSFERASE 1"/>
    <property type="match status" value="1"/>
</dbReference>
<dbReference type="GO" id="GO:0016757">
    <property type="term" value="F:glycosyltransferase activity"/>
    <property type="evidence" value="ECO:0007669"/>
    <property type="project" value="UniProtKB-KW"/>
</dbReference>
<evidence type="ECO:0000259" key="7">
    <source>
        <dbReference type="Pfam" id="PF03016"/>
    </source>
</evidence>
<comment type="subcellular location">
    <subcellularLocation>
        <location evidence="1">Golgi apparatus membrane</location>
        <topology evidence="1">Single-pass type II membrane protein</topology>
    </subcellularLocation>
</comment>
<evidence type="ECO:0000256" key="1">
    <source>
        <dbReference type="ARBA" id="ARBA00004323"/>
    </source>
</evidence>
<dbReference type="GO" id="GO:0000139">
    <property type="term" value="C:Golgi membrane"/>
    <property type="evidence" value="ECO:0007669"/>
    <property type="project" value="UniProtKB-SubCell"/>
</dbReference>
<keyword evidence="6" id="KW-0812">Transmembrane</keyword>
<dbReference type="OMA" id="QRIFMYQ"/>
<proteinExistence type="inferred from homology"/>
<evidence type="ECO:0000256" key="5">
    <source>
        <dbReference type="ARBA" id="ARBA00023034"/>
    </source>
</evidence>
<dbReference type="Gramene" id="Kaladp0095s0314.1.v1.1">
    <property type="protein sequence ID" value="Kaladp0095s0314.1.v1.1.CDS.1"/>
    <property type="gene ID" value="Kaladp0095s0314.v1.1"/>
</dbReference>
<keyword evidence="6" id="KW-0472">Membrane</keyword>
<dbReference type="PANTHER" id="PTHR11062">
    <property type="entry name" value="EXOSTOSIN HEPARAN SULFATE GLYCOSYLTRANSFERASE -RELATED"/>
    <property type="match status" value="1"/>
</dbReference>
<organism evidence="8 9">
    <name type="scientific">Kalanchoe fedtschenkoi</name>
    <name type="common">Lavender scallops</name>
    <name type="synonym">South American air plant</name>
    <dbReference type="NCBI Taxonomy" id="63787"/>
    <lineage>
        <taxon>Eukaryota</taxon>
        <taxon>Viridiplantae</taxon>
        <taxon>Streptophyta</taxon>
        <taxon>Embryophyta</taxon>
        <taxon>Tracheophyta</taxon>
        <taxon>Spermatophyta</taxon>
        <taxon>Magnoliopsida</taxon>
        <taxon>eudicotyledons</taxon>
        <taxon>Gunneridae</taxon>
        <taxon>Pentapetalae</taxon>
        <taxon>Saxifragales</taxon>
        <taxon>Crassulaceae</taxon>
        <taxon>Kalanchoe</taxon>
    </lineage>
</organism>
<evidence type="ECO:0000313" key="8">
    <source>
        <dbReference type="EnsemblPlants" id="Kaladp0095s0314.1.v1.1.CDS.1"/>
    </source>
</evidence>
<keyword evidence="9" id="KW-1185">Reference proteome</keyword>
<feature type="domain" description="Exostosin GT47" evidence="7">
    <location>
        <begin position="51"/>
        <end position="377"/>
    </location>
</feature>
<keyword evidence="4" id="KW-0735">Signal-anchor</keyword>
<dbReference type="EnsemblPlants" id="Kaladp0095s0314.1.v1.1">
    <property type="protein sequence ID" value="Kaladp0095s0314.1.v1.1.CDS.1"/>
    <property type="gene ID" value="Kaladp0095s0314.v1.1"/>
</dbReference>
<dbReference type="Pfam" id="PF03016">
    <property type="entry name" value="Exostosin_GT47"/>
    <property type="match status" value="1"/>
</dbReference>
<keyword evidence="3" id="KW-0808">Transferase</keyword>
<evidence type="ECO:0000256" key="2">
    <source>
        <dbReference type="ARBA" id="ARBA00010271"/>
    </source>
</evidence>
<sequence>MSGKSKPGLFLCHTRISSFIIIGSVLAFLALYSLSFDQTVKGLGVAPDDVCARKRIHVLELPPRFNYGLLDECSTISKKKDMCVYIQNGGFGPRIFDESLGGGEEGSWYDTDQFTLELIFHTRMKSYRCLTSDYALANAVYVPFYAGLEASRTLRSRTGVRDRVAKEVMKHVSASEAWRAFEGRDHFFVAGRIGKDFGRPVNSTSWGNSLMSQPESRHVTMLTIEASGRANEVGIPYPTCFHPSSSEALWSWQKMVESRVRKHLFAFAGAPRRRGSIRDEVIAQCEGAGEACGLLSCENWRNESCQSPLNVLKLFSNSKFCLQPPGDSPTRRSTFDSILSGCVPVFFSLRSGPEQYAWHFPSNWTEYSVYINPDEFRAKRIKIGEVLSAISEDTVKAMRLKVIEMIPRVIYRDPIQQESEREREKEEDAFDIAVKGILNRVEENKKAVFGGRDKRCSNLSLDGD</sequence>
<keyword evidence="5" id="KW-0333">Golgi apparatus</keyword>
<feature type="transmembrane region" description="Helical" evidence="6">
    <location>
        <begin position="12"/>
        <end position="34"/>
    </location>
</feature>